<gene>
    <name evidence="2" type="primary">LOC142167931</name>
</gene>
<evidence type="ECO:0000313" key="1">
    <source>
        <dbReference type="Proteomes" id="UP000790787"/>
    </source>
</evidence>
<keyword evidence="1" id="KW-1185">Reference proteome</keyword>
<reference evidence="1" key="1">
    <citation type="journal article" date="2014" name="Nat. Commun.">
        <title>The tobacco genome sequence and its comparison with those of tomato and potato.</title>
        <authorList>
            <person name="Sierro N."/>
            <person name="Battey J.N."/>
            <person name="Ouadi S."/>
            <person name="Bakaher N."/>
            <person name="Bovet L."/>
            <person name="Willig A."/>
            <person name="Goepfert S."/>
            <person name="Peitsch M.C."/>
            <person name="Ivanov N.V."/>
        </authorList>
    </citation>
    <scope>NUCLEOTIDE SEQUENCE [LARGE SCALE GENOMIC DNA]</scope>
</reference>
<dbReference type="RefSeq" id="XP_075084557.1">
    <property type="nucleotide sequence ID" value="XM_075228456.1"/>
</dbReference>
<accession>A0AC58SHW3</accession>
<sequence length="265" mass="30093">MFILAVEALSRGLNSLHLNLYFCGYGLPKWSPKINHLSYADDTIIFSSSDATSLRLVMEVLHAYEMASGQLVNKGKSAIYMHHLVDIEVVKKVERITGIERQEFPFTYLGWPIFYARGRMDYYQGLITKIMDKLQSWKAVNPPNYVINKLHKIFSKFFWSSNVGGNTRHWASWNTLCMPYDERGIGFRSLHDVSKALFCKLCVEILLNEGRNCNGGTVFTPSHNQVLDCSSVAQNQTNNAGSTFMYCMGTVEEKEQSEIWGGSLS</sequence>
<evidence type="ECO:0000313" key="2">
    <source>
        <dbReference type="RefSeq" id="XP_075084557.1"/>
    </source>
</evidence>
<name>A0AC58SHW3_TOBAC</name>
<proteinExistence type="predicted"/>
<dbReference type="Proteomes" id="UP000790787">
    <property type="component" value="Chromosome 2"/>
</dbReference>
<reference evidence="2" key="2">
    <citation type="submission" date="2025-08" db="UniProtKB">
        <authorList>
            <consortium name="RefSeq"/>
        </authorList>
    </citation>
    <scope>IDENTIFICATION</scope>
    <source>
        <tissue evidence="2">Leaf</tissue>
    </source>
</reference>
<organism evidence="1 2">
    <name type="scientific">Nicotiana tabacum</name>
    <name type="common">Common tobacco</name>
    <dbReference type="NCBI Taxonomy" id="4097"/>
    <lineage>
        <taxon>Eukaryota</taxon>
        <taxon>Viridiplantae</taxon>
        <taxon>Streptophyta</taxon>
        <taxon>Embryophyta</taxon>
        <taxon>Tracheophyta</taxon>
        <taxon>Spermatophyta</taxon>
        <taxon>Magnoliopsida</taxon>
        <taxon>eudicotyledons</taxon>
        <taxon>Gunneridae</taxon>
        <taxon>Pentapetalae</taxon>
        <taxon>asterids</taxon>
        <taxon>lamiids</taxon>
        <taxon>Solanales</taxon>
        <taxon>Solanaceae</taxon>
        <taxon>Nicotianoideae</taxon>
        <taxon>Nicotianeae</taxon>
        <taxon>Nicotiana</taxon>
    </lineage>
</organism>
<protein>
    <submittedName>
        <fullName evidence="2">Uncharacterized protein LOC142167931</fullName>
    </submittedName>
</protein>